<reference evidence="2" key="1">
    <citation type="submission" date="2017-04" db="EMBL/GenBank/DDBJ databases">
        <authorList>
            <person name="Varghese N."/>
            <person name="Submissions S."/>
        </authorList>
    </citation>
    <scope>NUCLEOTIDE SEQUENCE [LARGE SCALE GENOMIC DNA]</scope>
    <source>
        <strain evidence="2">Ballard 720</strain>
    </source>
</reference>
<sequence>MPILTRRRRGARRYAGGIDLDTTEVRLAILSRGGSHAASVRVEWFGAAPLEPAWQGGAAPAEREAAASALARLVDAWPGRHGARAVSYAMALPGSAVFRALVPAARHPAMTMTAAALSDAALPAMEPLVRAQAERVTGFPGDTLALDWSLGHPVGVMSAGASSHAVGDPSLMIAAAQRQWVEMRVEVAAAAGVVLDAVDAEPLAACRALCRAAALERQEGDAYAAVWIGADGFYAWRVEHGTPADEIHCAAGGDPVAALRGLSGSRALARAIVAGDLDRLEGYGLTLADIGDALGCTVSTFDCAAFVDGSVRGQFPHACGQPRAAAFAVAFGLALRGEAP</sequence>
<dbReference type="Proteomes" id="UP000192911">
    <property type="component" value="Unassembled WGS sequence"/>
</dbReference>
<evidence type="ECO:0000313" key="2">
    <source>
        <dbReference type="Proteomes" id="UP000192911"/>
    </source>
</evidence>
<accession>A0A1X7F667</accession>
<protein>
    <submittedName>
        <fullName evidence="1">Type IV pilus assembly protein PilM</fullName>
    </submittedName>
</protein>
<dbReference type="Pfam" id="PF11104">
    <property type="entry name" value="PilM_2"/>
    <property type="match status" value="1"/>
</dbReference>
<proteinExistence type="predicted"/>
<dbReference type="OrthoDB" id="9125096at2"/>
<dbReference type="GeneID" id="95549691"/>
<dbReference type="EMBL" id="FXAH01000007">
    <property type="protein sequence ID" value="SMF46044.1"/>
    <property type="molecule type" value="Genomic_DNA"/>
</dbReference>
<dbReference type="Gene3D" id="3.30.1490.300">
    <property type="match status" value="1"/>
</dbReference>
<keyword evidence="2" id="KW-1185">Reference proteome</keyword>
<dbReference type="RefSeq" id="WP_085228291.1">
    <property type="nucleotide sequence ID" value="NZ_BSQD01000011.1"/>
</dbReference>
<name>A0A1X7F667_TRICW</name>
<dbReference type="Gene3D" id="3.30.420.40">
    <property type="match status" value="2"/>
</dbReference>
<evidence type="ECO:0000313" key="1">
    <source>
        <dbReference type="EMBL" id="SMF46044.1"/>
    </source>
</evidence>
<dbReference type="InterPro" id="IPR005883">
    <property type="entry name" value="PilM"/>
</dbReference>
<organism evidence="1 2">
    <name type="scientific">Trinickia caryophylli</name>
    <name type="common">Paraburkholderia caryophylli</name>
    <dbReference type="NCBI Taxonomy" id="28094"/>
    <lineage>
        <taxon>Bacteria</taxon>
        <taxon>Pseudomonadati</taxon>
        <taxon>Pseudomonadota</taxon>
        <taxon>Betaproteobacteria</taxon>
        <taxon>Burkholderiales</taxon>
        <taxon>Burkholderiaceae</taxon>
        <taxon>Trinickia</taxon>
    </lineage>
</organism>
<dbReference type="STRING" id="28094.SAMN06295900_107172"/>
<dbReference type="AlphaFoldDB" id="A0A1X7F667"/>
<gene>
    <name evidence="1" type="ORF">SAMN06295900_107172</name>
</gene>